<dbReference type="PANTHER" id="PTHR47371:SF3">
    <property type="entry name" value="PHOSPHOGLYCEROL TRANSFERASE I"/>
    <property type="match status" value="1"/>
</dbReference>
<dbReference type="Gene3D" id="3.40.720.10">
    <property type="entry name" value="Alkaline Phosphatase, subunit A"/>
    <property type="match status" value="1"/>
</dbReference>
<dbReference type="InterPro" id="IPR017850">
    <property type="entry name" value="Alkaline_phosphatase_core_sf"/>
</dbReference>
<accession>A0A7J4XD66</accession>
<dbReference type="PIRSF" id="PIRSF005091">
    <property type="entry name" value="Mmb_sulf_HI1246"/>
    <property type="match status" value="1"/>
</dbReference>
<dbReference type="InterPro" id="IPR012160">
    <property type="entry name" value="LtaS-like"/>
</dbReference>
<keyword evidence="7" id="KW-0479">Metal-binding</keyword>
<keyword evidence="2" id="KW-1003">Cell membrane</keyword>
<keyword evidence="5 9" id="KW-0472">Membrane</keyword>
<name>A0A7J4XD66_9BACE</name>
<feature type="transmembrane region" description="Helical" evidence="9">
    <location>
        <begin position="145"/>
        <end position="163"/>
    </location>
</feature>
<dbReference type="PANTHER" id="PTHR47371">
    <property type="entry name" value="LIPOTEICHOIC ACID SYNTHASE"/>
    <property type="match status" value="1"/>
</dbReference>
<dbReference type="CDD" id="cd16015">
    <property type="entry name" value="LTA_synthase"/>
    <property type="match status" value="1"/>
</dbReference>
<evidence type="ECO:0000256" key="8">
    <source>
        <dbReference type="PIRSR" id="PIRSR005091-3"/>
    </source>
</evidence>
<evidence type="ECO:0000256" key="2">
    <source>
        <dbReference type="ARBA" id="ARBA00022475"/>
    </source>
</evidence>
<evidence type="ECO:0000259" key="10">
    <source>
        <dbReference type="Pfam" id="PF00884"/>
    </source>
</evidence>
<evidence type="ECO:0000313" key="11">
    <source>
        <dbReference type="EMBL" id="KAA3758024.1"/>
    </source>
</evidence>
<feature type="transmembrane region" description="Helical" evidence="9">
    <location>
        <begin position="59"/>
        <end position="82"/>
    </location>
</feature>
<feature type="binding site" evidence="7">
    <location>
        <position position="408"/>
    </location>
    <ligand>
        <name>substrate</name>
    </ligand>
</feature>
<dbReference type="GO" id="GO:0005886">
    <property type="term" value="C:plasma membrane"/>
    <property type="evidence" value="ECO:0007669"/>
    <property type="project" value="UniProtKB-SubCell"/>
</dbReference>
<dbReference type="InterPro" id="IPR050448">
    <property type="entry name" value="OpgB/LTA_synthase_biosynth"/>
</dbReference>
<dbReference type="Pfam" id="PF00884">
    <property type="entry name" value="Sulfatase"/>
    <property type="match status" value="1"/>
</dbReference>
<evidence type="ECO:0000256" key="4">
    <source>
        <dbReference type="ARBA" id="ARBA00022989"/>
    </source>
</evidence>
<feature type="active site" evidence="6">
    <location>
        <position position="291"/>
    </location>
</feature>
<dbReference type="GO" id="GO:0016740">
    <property type="term" value="F:transferase activity"/>
    <property type="evidence" value="ECO:0007669"/>
    <property type="project" value="UniProtKB-KW"/>
</dbReference>
<dbReference type="Proteomes" id="UP000422221">
    <property type="component" value="Unassembled WGS sequence"/>
</dbReference>
<keyword evidence="11" id="KW-0808">Transferase</keyword>
<dbReference type="GO" id="GO:0016787">
    <property type="term" value="F:hydrolase activity"/>
    <property type="evidence" value="ECO:0007669"/>
    <property type="project" value="UniProtKB-KW"/>
</dbReference>
<feature type="binding site" evidence="8">
    <location>
        <position position="456"/>
    </location>
    <ligand>
        <name>Mn(2+)</name>
        <dbReference type="ChEBI" id="CHEBI:29035"/>
    </ligand>
</feature>
<evidence type="ECO:0000256" key="1">
    <source>
        <dbReference type="ARBA" id="ARBA00004651"/>
    </source>
</evidence>
<feature type="binding site" evidence="8">
    <location>
        <position position="457"/>
    </location>
    <ligand>
        <name>Mn(2+)</name>
        <dbReference type="ChEBI" id="CHEBI:29035"/>
    </ligand>
</feature>
<evidence type="ECO:0000256" key="9">
    <source>
        <dbReference type="SAM" id="Phobius"/>
    </source>
</evidence>
<keyword evidence="7" id="KW-0464">Manganese</keyword>
<evidence type="ECO:0000256" key="7">
    <source>
        <dbReference type="PIRSR" id="PIRSR005091-2"/>
    </source>
</evidence>
<keyword evidence="11" id="KW-0378">Hydrolase</keyword>
<evidence type="ECO:0000256" key="6">
    <source>
        <dbReference type="PIRSR" id="PIRSR005091-1"/>
    </source>
</evidence>
<comment type="caution">
    <text evidence="11">The sequence shown here is derived from an EMBL/GenBank/DDBJ whole genome shotgun (WGS) entry which is preliminary data.</text>
</comment>
<dbReference type="GO" id="GO:0046872">
    <property type="term" value="F:metal ion binding"/>
    <property type="evidence" value="ECO:0007669"/>
    <property type="project" value="UniProtKB-KW"/>
</dbReference>
<dbReference type="SUPFAM" id="SSF53649">
    <property type="entry name" value="Alkaline phosphatase-like"/>
    <property type="match status" value="1"/>
</dbReference>
<feature type="domain" description="Sulfatase N-terminal" evidence="10">
    <location>
        <begin position="243"/>
        <end position="508"/>
    </location>
</feature>
<feature type="transmembrane region" description="Helical" evidence="9">
    <location>
        <begin position="30"/>
        <end position="47"/>
    </location>
</feature>
<keyword evidence="3 9" id="KW-0812">Transmembrane</keyword>
<evidence type="ECO:0000313" key="12">
    <source>
        <dbReference type="Proteomes" id="UP000422221"/>
    </source>
</evidence>
<dbReference type="InterPro" id="IPR000917">
    <property type="entry name" value="Sulfatase_N"/>
</dbReference>
<protein>
    <submittedName>
        <fullName evidence="11">Sulfatase-like hydrolase/transferase</fullName>
    </submittedName>
</protein>
<feature type="transmembrane region" description="Helical" evidence="9">
    <location>
        <begin position="102"/>
        <end position="133"/>
    </location>
</feature>
<dbReference type="Gene3D" id="3.30.1120.80">
    <property type="match status" value="1"/>
</dbReference>
<feature type="binding site" evidence="8">
    <location>
        <position position="251"/>
    </location>
    <ligand>
        <name>Mn(2+)</name>
        <dbReference type="ChEBI" id="CHEBI:29035"/>
    </ligand>
</feature>
<dbReference type="AlphaFoldDB" id="A0A7J4XD66"/>
<keyword evidence="4 9" id="KW-1133">Transmembrane helix</keyword>
<proteinExistence type="predicted"/>
<organism evidence="11 12">
    <name type="scientific">Bacteroides salyersiae</name>
    <dbReference type="NCBI Taxonomy" id="291644"/>
    <lineage>
        <taxon>Bacteria</taxon>
        <taxon>Pseudomonadati</taxon>
        <taxon>Bacteroidota</taxon>
        <taxon>Bacteroidia</taxon>
        <taxon>Bacteroidales</taxon>
        <taxon>Bacteroidaceae</taxon>
        <taxon>Bacteroides</taxon>
    </lineage>
</organism>
<reference evidence="11 12" key="1">
    <citation type="journal article" date="2019" name="Nat. Med.">
        <title>A library of human gut bacterial isolates paired with longitudinal multiomics data enables mechanistic microbiome research.</title>
        <authorList>
            <person name="Poyet M."/>
            <person name="Groussin M."/>
            <person name="Gibbons S.M."/>
            <person name="Avila-Pacheco J."/>
            <person name="Jiang X."/>
            <person name="Kearney S.M."/>
            <person name="Perrotta A.R."/>
            <person name="Berdy B."/>
            <person name="Zhao S."/>
            <person name="Lieberman T.D."/>
            <person name="Swanson P.K."/>
            <person name="Smith M."/>
            <person name="Roesemann S."/>
            <person name="Alexander J.E."/>
            <person name="Rich S.A."/>
            <person name="Livny J."/>
            <person name="Vlamakis H."/>
            <person name="Clish C."/>
            <person name="Bullock K."/>
            <person name="Deik A."/>
            <person name="Scott J."/>
            <person name="Pierce K.A."/>
            <person name="Xavier R.J."/>
            <person name="Alm E.J."/>
        </authorList>
    </citation>
    <scope>NUCLEOTIDE SEQUENCE [LARGE SCALE GENOMIC DNA]</scope>
    <source>
        <strain evidence="11 12">BIOML-A10</strain>
    </source>
</reference>
<comment type="subcellular location">
    <subcellularLocation>
        <location evidence="1">Cell membrane</location>
        <topology evidence="1">Multi-pass membrane protein</topology>
    </subcellularLocation>
</comment>
<sequence length="584" mass="65689">MAYYYTLYNKVSWTDWFSVIGHGLPLDLSLAGYLTILPGLLLIASAWTDSRILQLIRRIYFTIISILLSCIFISDLGLYGYWGFRLDTTPLFYFFSSPKDALASVSLWVVAGGILAMAVYAALLYFVFSWILVNEKRPLKIPYRRLSVSGGLLLATGLLFIPIRGGFSVSTMNLGRVFFSADQRLNHAAINPAFSLLDSFSRQADFDKQYRFMPAEKADILFSELTDKPVTDSIPRLFNTERPNIIMIILESFSSHLMETLGGEPGIAVNMDEFAKEGILFTHFYANSFRTDRGLVSIISGYPAQPTTSIMKYTRKTQSLPSIPASLKKAGYDLQYYYGGDADFTNMRSYLVSTGIEKIVSQNDFPVSERLSKWGVHDHILFHRILTDLKTEPQQEPFFKILQTSSSHEPFEVPYSKLSNAKLNAFAYTDSCAGDFVRQLKETPLWKNSVVLFVPDHLGVYPESIDHLSPERYTIPLILTGGAVKEPQRITAYGSQIDIAATLLAQLGLPHDDFTFSKNILNPSSPHFAFFTFPNIFGMVTADNEVVFNCESNTVAMDEGTHQGENLDKGKAYLQKLYDDLAKR</sequence>
<evidence type="ECO:0000256" key="5">
    <source>
        <dbReference type="ARBA" id="ARBA00023136"/>
    </source>
</evidence>
<feature type="binding site" evidence="8">
    <location>
        <position position="291"/>
    </location>
    <ligand>
        <name>Mn(2+)</name>
        <dbReference type="ChEBI" id="CHEBI:29035"/>
    </ligand>
</feature>
<dbReference type="EMBL" id="VWMK01000029">
    <property type="protein sequence ID" value="KAA3758024.1"/>
    <property type="molecule type" value="Genomic_DNA"/>
</dbReference>
<evidence type="ECO:0000256" key="3">
    <source>
        <dbReference type="ARBA" id="ARBA00022692"/>
    </source>
</evidence>
<gene>
    <name evidence="11" type="ORF">F3F73_21150</name>
</gene>